<evidence type="ECO:0008006" key="3">
    <source>
        <dbReference type="Google" id="ProtNLM"/>
    </source>
</evidence>
<gene>
    <name evidence="1" type="ORF">CEPIT_LOCUS34638</name>
</gene>
<comment type="caution">
    <text evidence="1">The sequence shown here is derived from an EMBL/GenBank/DDBJ whole genome shotgun (WGS) entry which is preliminary data.</text>
</comment>
<protein>
    <recommendedName>
        <fullName evidence="3">CCHC-type domain-containing protein</fullName>
    </recommendedName>
</protein>
<dbReference type="Proteomes" id="UP001152523">
    <property type="component" value="Unassembled WGS sequence"/>
</dbReference>
<proteinExistence type="predicted"/>
<accession>A0AAV0FJ23</accession>
<evidence type="ECO:0000313" key="1">
    <source>
        <dbReference type="EMBL" id="CAH9135600.1"/>
    </source>
</evidence>
<evidence type="ECO:0000313" key="2">
    <source>
        <dbReference type="Proteomes" id="UP001152523"/>
    </source>
</evidence>
<name>A0AAV0FJ23_9ASTE</name>
<sequence length="102" mass="11861">MSRFDLCDPMYVAYAETIYPVTREEECEANDEVQLEIHPPIISRKRGRPTMKRFPSVGEHRKKWQLTCSGCKKKGHTLRTCKHQLPTVKIVNDSTLETLDEL</sequence>
<reference evidence="1" key="1">
    <citation type="submission" date="2022-07" db="EMBL/GenBank/DDBJ databases">
        <authorList>
            <person name="Macas J."/>
            <person name="Novak P."/>
            <person name="Neumann P."/>
        </authorList>
    </citation>
    <scope>NUCLEOTIDE SEQUENCE</scope>
</reference>
<organism evidence="1 2">
    <name type="scientific">Cuscuta epithymum</name>
    <dbReference type="NCBI Taxonomy" id="186058"/>
    <lineage>
        <taxon>Eukaryota</taxon>
        <taxon>Viridiplantae</taxon>
        <taxon>Streptophyta</taxon>
        <taxon>Embryophyta</taxon>
        <taxon>Tracheophyta</taxon>
        <taxon>Spermatophyta</taxon>
        <taxon>Magnoliopsida</taxon>
        <taxon>eudicotyledons</taxon>
        <taxon>Gunneridae</taxon>
        <taxon>Pentapetalae</taxon>
        <taxon>asterids</taxon>
        <taxon>lamiids</taxon>
        <taxon>Solanales</taxon>
        <taxon>Convolvulaceae</taxon>
        <taxon>Cuscuteae</taxon>
        <taxon>Cuscuta</taxon>
        <taxon>Cuscuta subgen. Cuscuta</taxon>
    </lineage>
</organism>
<dbReference type="AlphaFoldDB" id="A0AAV0FJ23"/>
<dbReference type="EMBL" id="CAMAPF010000990">
    <property type="protein sequence ID" value="CAH9135600.1"/>
    <property type="molecule type" value="Genomic_DNA"/>
</dbReference>
<keyword evidence="2" id="KW-1185">Reference proteome</keyword>